<proteinExistence type="evidence at transcript level"/>
<evidence type="ECO:0000256" key="4">
    <source>
        <dbReference type="ARBA" id="ARBA00023002"/>
    </source>
</evidence>
<dbReference type="InterPro" id="IPR004294">
    <property type="entry name" value="Carotenoid_Oase"/>
</dbReference>
<feature type="binding site" evidence="8">
    <location>
        <position position="274"/>
    </location>
    <ligand>
        <name>Fe cation</name>
        <dbReference type="ChEBI" id="CHEBI:24875"/>
        <note>catalytic</note>
    </ligand>
</feature>
<dbReference type="EMBL" id="LC053675">
    <property type="protein sequence ID" value="BAT32878.1"/>
    <property type="molecule type" value="mRNA"/>
</dbReference>
<name>A0A0P0ZE83_9ERIC</name>
<dbReference type="GO" id="GO:0010436">
    <property type="term" value="F:carotenoid dioxygenase activity"/>
    <property type="evidence" value="ECO:0007669"/>
    <property type="project" value="TreeGrafter"/>
</dbReference>
<gene>
    <name evidence="9" type="primary">RjCCD1</name>
</gene>
<dbReference type="GO" id="GO:0016121">
    <property type="term" value="P:carotene catabolic process"/>
    <property type="evidence" value="ECO:0007669"/>
    <property type="project" value="TreeGrafter"/>
</dbReference>
<accession>A0A0P0ZE83</accession>
<keyword evidence="2 8" id="KW-0479">Metal-binding</keyword>
<dbReference type="EC" id="1.14.99.n4" evidence="6"/>
<evidence type="ECO:0000256" key="6">
    <source>
        <dbReference type="ARBA" id="ARBA00039084"/>
    </source>
</evidence>
<evidence type="ECO:0000256" key="1">
    <source>
        <dbReference type="ARBA" id="ARBA00006787"/>
    </source>
</evidence>
<keyword evidence="5 8" id="KW-0408">Iron</keyword>
<keyword evidence="4" id="KW-0560">Oxidoreductase</keyword>
<dbReference type="AlphaFoldDB" id="A0A0P0ZE83"/>
<dbReference type="GO" id="GO:0009570">
    <property type="term" value="C:chloroplast stroma"/>
    <property type="evidence" value="ECO:0007669"/>
    <property type="project" value="TreeGrafter"/>
</dbReference>
<comment type="cofactor">
    <cofactor evidence="8">
        <name>Fe(2+)</name>
        <dbReference type="ChEBI" id="CHEBI:29033"/>
    </cofactor>
    <text evidence="8">Binds 1 Fe(2+) ion per subunit.</text>
</comment>
<feature type="binding site" evidence="8">
    <location>
        <position position="339"/>
    </location>
    <ligand>
        <name>Fe cation</name>
        <dbReference type="ChEBI" id="CHEBI:24875"/>
        <note>catalytic</note>
    </ligand>
</feature>
<protein>
    <recommendedName>
        <fullName evidence="6">carotenoid 9,10-dioxygenase</fullName>
        <ecNumber evidence="6">1.14.99.n4</ecNumber>
    </recommendedName>
</protein>
<comment type="similarity">
    <text evidence="1">Belongs to the carotenoid oxygenase family.</text>
</comment>
<evidence type="ECO:0000256" key="5">
    <source>
        <dbReference type="ARBA" id="ARBA00023004"/>
    </source>
</evidence>
<evidence type="ECO:0000256" key="3">
    <source>
        <dbReference type="ARBA" id="ARBA00022964"/>
    </source>
</evidence>
<evidence type="ECO:0000256" key="7">
    <source>
        <dbReference type="ARBA" id="ARBA00048709"/>
    </source>
</evidence>
<dbReference type="Pfam" id="PF03055">
    <property type="entry name" value="RPE65"/>
    <property type="match status" value="1"/>
</dbReference>
<sequence>MGMKEDEERRLDGGVVVVNPKPNKGLTSKAVDWLEKLIVKLMYDSSQPHHYLSGNFAPVRDETPPFKDLPVKGHLPECLDGEFVRVGPNPKFAPVAGYHWFDGDGMIHGLRIKEGKATYVSRYVKTSRLKQEEFFGGSKFMKVGDLKGLFGLLMVNMQMLRAKLKVLDVSYGYGTGNTALVYHHGKLLALSEADKPYVVKVLEDGDLQTLGMLDYDKRLAHSFTAHPKVDPFTGEMFTFGYSHAPPYITYRVISKDGFMQDPVPITIPEPIMMHDFAITENYAIIMDLPLYFRPKEMVKDKKLIFTFDQLKRPVWRLPRYAKDELLIKWFNLPNCFIFHNANAWEEGDEVVLITCRLQNPDLDMVSGTVKEKLENFSNELYEMRFNMKTGLASQKKLSASAVDFPRVNESYTGRKQRFVYGTMLDSIAKVTGIIKFDLHAEPDSEKTKLEVGGNVQGIFDLGPGRFGSEAIFVPREPGITSEEDDGYLIFFVHDEASGKSAVNVIDAKTMSADPVAVVELPHRVPYGFHAFFVTEEQLQEQAKL</sequence>
<keyword evidence="3 9" id="KW-0223">Dioxygenase</keyword>
<evidence type="ECO:0000256" key="2">
    <source>
        <dbReference type="ARBA" id="ARBA00022723"/>
    </source>
</evidence>
<dbReference type="PANTHER" id="PTHR10543:SF89">
    <property type="entry name" value="CAROTENOID 9,10(9',10')-CLEAVAGE DIOXYGENASE 1"/>
    <property type="match status" value="1"/>
</dbReference>
<reference evidence="9" key="1">
    <citation type="submission" date="2015-04" db="EMBL/GenBank/DDBJ databases">
        <title>Contribution of Carotenoid Cleavage Dioxygenase 4 Gene to Fading of Yellow Color Petals in the progeny between a white flowered and a yellow flowered evergreen azaleas.</title>
        <authorList>
            <person name="Ureshino K."/>
            <person name="Miyajima I."/>
            <person name="Nakayama M."/>
        </authorList>
    </citation>
    <scope>NUCLEOTIDE SEQUENCE</scope>
</reference>
<comment type="catalytic activity">
    <reaction evidence="7">
        <text>all-trans-zeaxanthin + 2 O2 = 4,9-dimethyldodeca-2,4,6,8,10-pentaenedial + 2 (3R)-hydroxy-beta-ionone</text>
        <dbReference type="Rhea" id="RHEA:26393"/>
        <dbReference type="ChEBI" id="CHEBI:15379"/>
        <dbReference type="ChEBI" id="CHEBI:27547"/>
        <dbReference type="ChEBI" id="CHEBI:53171"/>
        <dbReference type="ChEBI" id="CHEBI:53173"/>
        <dbReference type="EC" id="1.14.99.n4"/>
    </reaction>
</comment>
<dbReference type="PANTHER" id="PTHR10543">
    <property type="entry name" value="BETA-CAROTENE DIOXYGENASE"/>
    <property type="match status" value="1"/>
</dbReference>
<evidence type="ECO:0000256" key="8">
    <source>
        <dbReference type="PIRSR" id="PIRSR604294-1"/>
    </source>
</evidence>
<dbReference type="GO" id="GO:0046872">
    <property type="term" value="F:metal ion binding"/>
    <property type="evidence" value="ECO:0007669"/>
    <property type="project" value="UniProtKB-KW"/>
</dbReference>
<evidence type="ECO:0000313" key="9">
    <source>
        <dbReference type="EMBL" id="BAT32878.1"/>
    </source>
</evidence>
<feature type="binding site" evidence="8">
    <location>
        <position position="226"/>
    </location>
    <ligand>
        <name>Fe cation</name>
        <dbReference type="ChEBI" id="CHEBI:24875"/>
        <note>catalytic</note>
    </ligand>
</feature>
<feature type="binding site" evidence="8">
    <location>
        <position position="529"/>
    </location>
    <ligand>
        <name>Fe cation</name>
        <dbReference type="ChEBI" id="CHEBI:24875"/>
        <note>catalytic</note>
    </ligand>
</feature>
<organism evidence="9">
    <name type="scientific">Rhododendron japonicum f. flavum</name>
    <dbReference type="NCBI Taxonomy" id="1608636"/>
    <lineage>
        <taxon>Eukaryota</taxon>
        <taxon>Viridiplantae</taxon>
        <taxon>Streptophyta</taxon>
        <taxon>Embryophyta</taxon>
        <taxon>Tracheophyta</taxon>
        <taxon>Spermatophyta</taxon>
        <taxon>Magnoliopsida</taxon>
        <taxon>eudicotyledons</taxon>
        <taxon>Gunneridae</taxon>
        <taxon>Pentapetalae</taxon>
        <taxon>asterids</taxon>
        <taxon>Ericales</taxon>
        <taxon>Ericaceae</taxon>
        <taxon>Ericoideae</taxon>
        <taxon>Rhodoreae</taxon>
        <taxon>Rhododendron</taxon>
    </lineage>
</organism>